<evidence type="ECO:0000256" key="3">
    <source>
        <dbReference type="ARBA" id="ARBA00023015"/>
    </source>
</evidence>
<dbReference type="Gene3D" id="3.40.50.300">
    <property type="entry name" value="P-loop containing nucleotide triphosphate hydrolases"/>
    <property type="match status" value="1"/>
</dbReference>
<dbReference type="GO" id="GO:0003677">
    <property type="term" value="F:DNA binding"/>
    <property type="evidence" value="ECO:0007669"/>
    <property type="project" value="UniProtKB-KW"/>
</dbReference>
<dbReference type="Proteomes" id="UP000032233">
    <property type="component" value="Unassembled WGS sequence"/>
</dbReference>
<dbReference type="Pfam" id="PF25601">
    <property type="entry name" value="AAA_lid_14"/>
    <property type="match status" value="1"/>
</dbReference>
<dbReference type="FunFam" id="3.40.50.300:FF:000006">
    <property type="entry name" value="DNA-binding transcriptional regulator NtrC"/>
    <property type="match status" value="1"/>
</dbReference>
<feature type="region of interest" description="Disordered" evidence="6">
    <location>
        <begin position="1"/>
        <end position="36"/>
    </location>
</feature>
<dbReference type="GO" id="GO:0005524">
    <property type="term" value="F:ATP binding"/>
    <property type="evidence" value="ECO:0007669"/>
    <property type="project" value="UniProtKB-KW"/>
</dbReference>
<dbReference type="PROSITE" id="PS00688">
    <property type="entry name" value="SIGMA54_INTERACT_3"/>
    <property type="match status" value="1"/>
</dbReference>
<dbReference type="InterPro" id="IPR003593">
    <property type="entry name" value="AAA+_ATPase"/>
</dbReference>
<evidence type="ECO:0000313" key="8">
    <source>
        <dbReference type="EMBL" id="KIX13181.1"/>
    </source>
</evidence>
<dbReference type="InterPro" id="IPR009057">
    <property type="entry name" value="Homeodomain-like_sf"/>
</dbReference>
<dbReference type="SUPFAM" id="SSF46689">
    <property type="entry name" value="Homeodomain-like"/>
    <property type="match status" value="1"/>
</dbReference>
<keyword evidence="1" id="KW-0547">Nucleotide-binding</keyword>
<dbReference type="InterPro" id="IPR027417">
    <property type="entry name" value="P-loop_NTPase"/>
</dbReference>
<dbReference type="SUPFAM" id="SSF52540">
    <property type="entry name" value="P-loop containing nucleoside triphosphate hydrolases"/>
    <property type="match status" value="1"/>
</dbReference>
<feature type="domain" description="Sigma-54 factor interaction" evidence="7">
    <location>
        <begin position="50"/>
        <end position="279"/>
    </location>
</feature>
<evidence type="ECO:0000259" key="7">
    <source>
        <dbReference type="PROSITE" id="PS50045"/>
    </source>
</evidence>
<keyword evidence="2" id="KW-0067">ATP-binding</keyword>
<dbReference type="CDD" id="cd00009">
    <property type="entry name" value="AAA"/>
    <property type="match status" value="1"/>
</dbReference>
<dbReference type="InParanoid" id="A0A0D2JBM6"/>
<organism evidence="8 9">
    <name type="scientific">Dethiosulfatarculus sandiegensis</name>
    <dbReference type="NCBI Taxonomy" id="1429043"/>
    <lineage>
        <taxon>Bacteria</taxon>
        <taxon>Pseudomonadati</taxon>
        <taxon>Thermodesulfobacteriota</taxon>
        <taxon>Desulfarculia</taxon>
        <taxon>Desulfarculales</taxon>
        <taxon>Desulfarculaceae</taxon>
        <taxon>Dethiosulfatarculus</taxon>
    </lineage>
</organism>
<reference evidence="8 9" key="1">
    <citation type="submission" date="2013-11" db="EMBL/GenBank/DDBJ databases">
        <title>Metagenomic analysis of a methanogenic consortium involved in long chain n-alkane degradation.</title>
        <authorList>
            <person name="Davidova I.A."/>
            <person name="Callaghan A.V."/>
            <person name="Wawrik B."/>
            <person name="Pruitt S."/>
            <person name="Marks C."/>
            <person name="Duncan K.E."/>
            <person name="Suflita J.M."/>
        </authorList>
    </citation>
    <scope>NUCLEOTIDE SEQUENCE [LARGE SCALE GENOMIC DNA]</scope>
    <source>
        <strain evidence="8 9">SPR</strain>
    </source>
</reference>
<evidence type="ECO:0000256" key="4">
    <source>
        <dbReference type="ARBA" id="ARBA00023125"/>
    </source>
</evidence>
<dbReference type="PROSITE" id="PS50045">
    <property type="entry name" value="SIGMA54_INTERACT_4"/>
    <property type="match status" value="1"/>
</dbReference>
<evidence type="ECO:0000256" key="1">
    <source>
        <dbReference type="ARBA" id="ARBA00022741"/>
    </source>
</evidence>
<dbReference type="STRING" id="1429043.X474_14645"/>
<accession>A0A0D2JBM6</accession>
<gene>
    <name evidence="8" type="ORF">X474_14645</name>
</gene>
<sequence>MTRRERDAYPESGTGPSGSGRRNQGSGFSDALPGHEASPDLWQEEVTDSLRTSSPVMAEVLEQVRLVAATDSTVLLTGESGTGKGVTARLIHALSPRKNLPFASVHCGAIADSLIESELFGHEKGAFTGAVTRKKGRFELALGGTIFLDEIGTITAGTQIKLLQVLQDRTFQPVGAERVMETNARILAATNNDLEKMCAEGLFREDLYYRLKVFPLEVPPLRKRKEDIPHLARVFLRRLDRHYGKGISGLEPGVLKALLAYDWPGNIRELENLMERAYILEKGDMLSRGSFPSDFFHSGKSFVEAAKAEDLPTLPEMRAEVLARAEKQYLKQVLAANQGRINKSAATAGIGTRQLHKLMTKYNLRKEEFKKGYSD</sequence>
<dbReference type="Gene3D" id="1.10.8.60">
    <property type="match status" value="1"/>
</dbReference>
<proteinExistence type="predicted"/>
<dbReference type="GO" id="GO:0006355">
    <property type="term" value="P:regulation of DNA-templated transcription"/>
    <property type="evidence" value="ECO:0007669"/>
    <property type="project" value="InterPro"/>
</dbReference>
<dbReference type="InterPro" id="IPR002078">
    <property type="entry name" value="Sigma_54_int"/>
</dbReference>
<keyword evidence="5" id="KW-0804">Transcription</keyword>
<evidence type="ECO:0000256" key="2">
    <source>
        <dbReference type="ARBA" id="ARBA00022840"/>
    </source>
</evidence>
<dbReference type="PATRIC" id="fig|1429043.3.peg.3105"/>
<evidence type="ECO:0000256" key="5">
    <source>
        <dbReference type="ARBA" id="ARBA00023163"/>
    </source>
</evidence>
<evidence type="ECO:0000256" key="6">
    <source>
        <dbReference type="SAM" id="MobiDB-lite"/>
    </source>
</evidence>
<keyword evidence="3" id="KW-0805">Transcription regulation</keyword>
<dbReference type="OrthoDB" id="9763792at2"/>
<dbReference type="Gene3D" id="1.10.10.60">
    <property type="entry name" value="Homeodomain-like"/>
    <property type="match status" value="1"/>
</dbReference>
<dbReference type="PANTHER" id="PTHR32071:SF117">
    <property type="entry name" value="PTS-DEPENDENT DIHYDROXYACETONE KINASE OPERON REGULATORY PROTEIN-RELATED"/>
    <property type="match status" value="1"/>
</dbReference>
<comment type="caution">
    <text evidence="8">The sequence shown here is derived from an EMBL/GenBank/DDBJ whole genome shotgun (WGS) entry which is preliminary data.</text>
</comment>
<dbReference type="SMART" id="SM00382">
    <property type="entry name" value="AAA"/>
    <property type="match status" value="1"/>
</dbReference>
<keyword evidence="9" id="KW-1185">Reference proteome</keyword>
<dbReference type="PANTHER" id="PTHR32071">
    <property type="entry name" value="TRANSCRIPTIONAL REGULATORY PROTEIN"/>
    <property type="match status" value="1"/>
</dbReference>
<dbReference type="InterPro" id="IPR058031">
    <property type="entry name" value="AAA_lid_NorR"/>
</dbReference>
<keyword evidence="4" id="KW-0238">DNA-binding</keyword>
<dbReference type="Pfam" id="PF00158">
    <property type="entry name" value="Sigma54_activat"/>
    <property type="match status" value="1"/>
</dbReference>
<name>A0A0D2JBM6_9BACT</name>
<dbReference type="EMBL" id="AZAC01000017">
    <property type="protein sequence ID" value="KIX13181.1"/>
    <property type="molecule type" value="Genomic_DNA"/>
</dbReference>
<dbReference type="AlphaFoldDB" id="A0A0D2JBM6"/>
<protein>
    <submittedName>
        <fullName evidence="8">Fis family transcriptional regulator</fullName>
    </submittedName>
</protein>
<dbReference type="InterPro" id="IPR025944">
    <property type="entry name" value="Sigma_54_int_dom_CS"/>
</dbReference>
<evidence type="ECO:0000313" key="9">
    <source>
        <dbReference type="Proteomes" id="UP000032233"/>
    </source>
</evidence>